<sequence length="76" mass="8480">MYRQRHLSIEILNPLFLAHFSIIKRDSISLFLLLSLLCSTYSLISSAYILTLTPLGRCSGKSLINITNNKGPSTLP</sequence>
<comment type="caution">
    <text evidence="1">The sequence shown here is derived from an EMBL/GenBank/DDBJ whole genome shotgun (WGS) entry which is preliminary data.</text>
</comment>
<dbReference type="EMBL" id="CAVMJV010000011">
    <property type="protein sequence ID" value="CAK5043960.1"/>
    <property type="molecule type" value="Genomic_DNA"/>
</dbReference>
<keyword evidence="2" id="KW-1185">Reference proteome</keyword>
<proteinExistence type="predicted"/>
<dbReference type="Proteomes" id="UP001497535">
    <property type="component" value="Unassembled WGS sequence"/>
</dbReference>
<evidence type="ECO:0000313" key="1">
    <source>
        <dbReference type="EMBL" id="CAK5043960.1"/>
    </source>
</evidence>
<evidence type="ECO:0000313" key="2">
    <source>
        <dbReference type="Proteomes" id="UP001497535"/>
    </source>
</evidence>
<name>A0ACB0YF27_MELEN</name>
<protein>
    <submittedName>
        <fullName evidence="1">Uncharacterized protein</fullName>
    </submittedName>
</protein>
<reference evidence="1" key="1">
    <citation type="submission" date="2023-11" db="EMBL/GenBank/DDBJ databases">
        <authorList>
            <person name="Poullet M."/>
        </authorList>
    </citation>
    <scope>NUCLEOTIDE SEQUENCE</scope>
    <source>
        <strain evidence="1">E1834</strain>
    </source>
</reference>
<organism evidence="1 2">
    <name type="scientific">Meloidogyne enterolobii</name>
    <name type="common">Root-knot nematode worm</name>
    <name type="synonym">Meloidogyne mayaguensis</name>
    <dbReference type="NCBI Taxonomy" id="390850"/>
    <lineage>
        <taxon>Eukaryota</taxon>
        <taxon>Metazoa</taxon>
        <taxon>Ecdysozoa</taxon>
        <taxon>Nematoda</taxon>
        <taxon>Chromadorea</taxon>
        <taxon>Rhabditida</taxon>
        <taxon>Tylenchina</taxon>
        <taxon>Tylenchomorpha</taxon>
        <taxon>Tylenchoidea</taxon>
        <taxon>Meloidogynidae</taxon>
        <taxon>Meloidogyninae</taxon>
        <taxon>Meloidogyne</taxon>
    </lineage>
</organism>
<gene>
    <name evidence="1" type="ORF">MENTE1834_LOCUS11304</name>
</gene>
<accession>A0ACB0YF27</accession>